<evidence type="ECO:0000313" key="3">
    <source>
        <dbReference type="Proteomes" id="UP000887043"/>
    </source>
</evidence>
<dbReference type="Proteomes" id="UP000887043">
    <property type="component" value="Unassembled WGS sequence"/>
</dbReference>
<keyword evidence="1" id="KW-0812">Transmembrane</keyword>
<dbReference type="RefSeq" id="WP_006281501.1">
    <property type="nucleotide sequence ID" value="NZ_BPTR01000001.1"/>
</dbReference>
<proteinExistence type="predicted"/>
<reference evidence="2" key="1">
    <citation type="submission" date="2021-08" db="EMBL/GenBank/DDBJ databases">
        <title>Prevotella lacticifex sp. nov., isolated from rumen of cow.</title>
        <authorList>
            <person name="Shinkai T."/>
            <person name="Ikeyama N."/>
            <person name="Kumagai M."/>
            <person name="Ohmori H."/>
            <person name="Sakamoto M."/>
            <person name="Ohkuma M."/>
            <person name="Mitsumori M."/>
        </authorList>
    </citation>
    <scope>NUCLEOTIDE SEQUENCE</scope>
    <source>
        <strain evidence="2">DSM 11371</strain>
    </source>
</reference>
<comment type="caution">
    <text evidence="2">The sequence shown here is derived from an EMBL/GenBank/DDBJ whole genome shotgun (WGS) entry which is preliminary data.</text>
</comment>
<organism evidence="2 3">
    <name type="scientific">Segatella bryantii</name>
    <name type="common">Prevotella bryantii</name>
    <dbReference type="NCBI Taxonomy" id="77095"/>
    <lineage>
        <taxon>Bacteria</taxon>
        <taxon>Pseudomonadati</taxon>
        <taxon>Bacteroidota</taxon>
        <taxon>Bacteroidia</taxon>
        <taxon>Bacteroidales</taxon>
        <taxon>Prevotellaceae</taxon>
        <taxon>Segatella</taxon>
    </lineage>
</organism>
<evidence type="ECO:0000313" key="2">
    <source>
        <dbReference type="EMBL" id="GJG28590.1"/>
    </source>
</evidence>
<evidence type="ECO:0000256" key="1">
    <source>
        <dbReference type="SAM" id="Phobius"/>
    </source>
</evidence>
<gene>
    <name evidence="2" type="ORF">PRRU23_22900</name>
</gene>
<feature type="transmembrane region" description="Helical" evidence="1">
    <location>
        <begin position="217"/>
        <end position="236"/>
    </location>
</feature>
<protein>
    <submittedName>
        <fullName evidence="2">Uncharacterized protein</fullName>
    </submittedName>
</protein>
<keyword evidence="1" id="KW-0472">Membrane</keyword>
<dbReference type="AlphaFoldDB" id="A0AA37I3Z2"/>
<keyword evidence="1" id="KW-1133">Transmembrane helix</keyword>
<dbReference type="SUPFAM" id="SSF56935">
    <property type="entry name" value="Porins"/>
    <property type="match status" value="1"/>
</dbReference>
<sequence length="307" mass="35789">MLRFERFNTFYIFNLHLDARWGRHNSQRYGGIFSMYRNHWSNTLSTNFSDMDNYKVNSNANPVTRVFSVKDKFTLRSTDGLKVSAHASYYFRQVPRVTNEPERYRDFSAGIKGEWTITDNDYVELAYAFDQYDKSTLQRSQNLDIRSYSNVQNSVRALYNHTMGRGDILTVGGDMMRDYLMNDKLTEGAQDYLINGAHLEDYSRAELKAIRGSRPEYLIMPATFGMWVVVMLFYVFCTKTGCDFINWLQNHCLPRNRRFSNLQGGIRVGIFYIDAEERIAYCSLGAQYTLCIGNRYRVLDICGDYGP</sequence>
<dbReference type="EMBL" id="BPTR01000001">
    <property type="protein sequence ID" value="GJG28590.1"/>
    <property type="molecule type" value="Genomic_DNA"/>
</dbReference>
<name>A0AA37I3Z2_SEGBR</name>
<accession>A0AA37I3Z2</accession>